<proteinExistence type="predicted"/>
<evidence type="ECO:0000256" key="7">
    <source>
        <dbReference type="ARBA" id="ARBA00022794"/>
    </source>
</evidence>
<evidence type="ECO:0000256" key="1">
    <source>
        <dbReference type="ARBA" id="ARBA00004120"/>
    </source>
</evidence>
<name>A0A9P1C0Y0_9DINO</name>
<keyword evidence="8" id="KW-0378">Hydrolase</keyword>
<feature type="domain" description="Rab-GAP TBC" evidence="12">
    <location>
        <begin position="932"/>
        <end position="1110"/>
    </location>
</feature>
<dbReference type="GO" id="GO:0016798">
    <property type="term" value="F:hydrolase activity, acting on glycosyl bonds"/>
    <property type="evidence" value="ECO:0007669"/>
    <property type="project" value="UniProtKB-KW"/>
</dbReference>
<dbReference type="Gene3D" id="1.10.8.270">
    <property type="entry name" value="putative rabgap domain of human tbc1 domain family member 14 like domains"/>
    <property type="match status" value="1"/>
</dbReference>
<protein>
    <recommendedName>
        <fullName evidence="3">TBC1 domain family member 31</fullName>
    </recommendedName>
</protein>
<feature type="compositionally biased region" description="Low complexity" evidence="11">
    <location>
        <begin position="305"/>
        <end position="316"/>
    </location>
</feature>
<evidence type="ECO:0000256" key="10">
    <source>
        <dbReference type="ARBA" id="ARBA00034464"/>
    </source>
</evidence>
<dbReference type="EMBL" id="CAMXCT010000772">
    <property type="protein sequence ID" value="CAI3983069.1"/>
    <property type="molecule type" value="Genomic_DNA"/>
</dbReference>
<dbReference type="SMART" id="SM00164">
    <property type="entry name" value="TBC"/>
    <property type="match status" value="1"/>
</dbReference>
<dbReference type="GO" id="GO:0034451">
    <property type="term" value="C:centriolar satellite"/>
    <property type="evidence" value="ECO:0007669"/>
    <property type="project" value="UniProtKB-SubCell"/>
</dbReference>
<dbReference type="InterPro" id="IPR013780">
    <property type="entry name" value="Glyco_hydro_b"/>
</dbReference>
<dbReference type="InterPro" id="IPR013785">
    <property type="entry name" value="Aldolase_TIM"/>
</dbReference>
<dbReference type="SUPFAM" id="SSF50978">
    <property type="entry name" value="WD40 repeat-like"/>
    <property type="match status" value="1"/>
</dbReference>
<dbReference type="InterPro" id="IPR031705">
    <property type="entry name" value="Glyco_hydro_36_C"/>
</dbReference>
<evidence type="ECO:0000259" key="12">
    <source>
        <dbReference type="PROSITE" id="PS50086"/>
    </source>
</evidence>
<keyword evidence="7" id="KW-0970">Cilium biogenesis/degradation</keyword>
<evidence type="ECO:0000256" key="6">
    <source>
        <dbReference type="ARBA" id="ARBA00022737"/>
    </source>
</evidence>
<keyword evidence="15" id="KW-1185">Reference proteome</keyword>
<dbReference type="Pfam" id="PF16874">
    <property type="entry name" value="Glyco_hydro_36C"/>
    <property type="match status" value="1"/>
</dbReference>
<dbReference type="Gene3D" id="1.10.472.80">
    <property type="entry name" value="Ypt/Rab-GAP domain of gyp1p, domain 3"/>
    <property type="match status" value="1"/>
</dbReference>
<dbReference type="GO" id="GO:0060294">
    <property type="term" value="P:cilium movement involved in cell motility"/>
    <property type="evidence" value="ECO:0007669"/>
    <property type="project" value="TreeGrafter"/>
</dbReference>
<dbReference type="InterPro" id="IPR001680">
    <property type="entry name" value="WD40_rpt"/>
</dbReference>
<sequence>MAGDHFELPPRPLRELCVCDLSQEVDDLMLRFWPGVHRCTMAWCSDNSDAFSRTRIQMGTSMWAPVRCMGAHIAACPSHQTHRTHMLKTRFIVALWGTFGLELDLNKLSKQELREMKDLVSLRQKLSKVVLHGEYFRLPGFGYPGASHSNSAGIGDSHVYAWMFVTPEQDRAVVSAIVFHRDTVGKFPSRLKLRGLRPEYHYVLTEHVPTMVEEGVFNGVFQPGGPQFKHRRRLTLTGAVLMEVGIPVHFNFDGDAMLLELQAKLQGSRQKVHCGFFGLKGVRMAEGETVDIPQEPFETEEELAAGEAADAEAPPGEDGGEEAAAEAVAEEEYCIWPRMPEQPPEPPQLTETEILVPWAFEALAMATAATIQSTPPPLRLVMKSYDKLSQISMKVTWIDEENEEQSWNSWEDALCGRCGATKILPAESKNIEVRFRVQPGGRKVQAVDRKNRCAWTKLGEEVIRLRCPEGDQTKGVDAWFELRGPITHCHVWQAWNACNRGVPDSWEHWPDFPAERAAPLPATLQAADAVAPWSGSQEASPKGQEYTARVTGAMSRLVAAAEVLLAVRRRSLRTLEELDNQLTKQWFRVNSGNTVAAGLAVASFGSLFVAPPVGLALGATSAAAGVSSTTGDAVADADKGRNLSKLMEVDVTEQLAFETVESELRFALAKAAARQRISCGSRAAGTAMAAAQTANLVLLRSAKYITLSQAGLESVALAGRVLGGLGAGIAVGVAAHGWSTTKPMQKLVQEKIAEVERSLEYLEGLRQQMSGALRCPVCGEALGFGANELRRCSRFHCFHAKCVDQGGCPECDEPMAHVKSSEQLGALLWLAGLRDFCALTLDSLAPQLTHARALVQRLTASEDVGQMMRSPVEDVEASDSPKSVGSPKRSDQAPEEVAEAHEAWQLAMEEAQEGNESLGKVAVERLLLGHGGMPLKYRHRMWPQLLRITSSAEFEKLLDVQLPNKVKEQIDADVPRTRNSLVVGRHTELRRVLHALGAHRPEIGYAQGMNQLAAVFLKLGFEEEAAFSMMDAIMKDLLPGCHYPDLHGLFRDTGVADILIQSFLPRHAMLFEKTGIQVLWFTVDYFLTLGSNTTSLPFIACLWDLCFLWGPRALFSGFLAMLDLYFELPRSDKEPKGESEDDESEWLMKKFKVALAEASPDGFAARTAEFLHERQGGISDELIATLRASAKNYLSIDLHDEVEESDDVPFSGMKLKPYTHLKKSEVLEQVKKMCFASDYHPQQKDFEKYPLEDILLIFEPSRAYGEKIVWCTTEDAYNREMERLNARRQAVLDEFDRENRGEAAEEEAMQDEPDENIVVRDVPKECREWKSETAEATHEEVQNFTVQNSRPLLQIMITRTRGQFGKSTKLSDSGENINNCRPQKDHNFAPPKRELEIGIQAVKETRTCSCQTTWFRPINKSTQYTPSDFLQRGADLGYDKVDELSAFLSNVSVGVEEALQTNETVDIFQEEFAHLGEEEAGAITKTHSKLKEHPNFHDVTYTKGKRIEWVEWVPNSSDMVVSSCCENMPFTERLENSGKATVSTVLVWSFADSLSPHAVLESPWEVTVFKFYPSDPTYLIGGLGNGQIAVWKLSPTDLGLTTGKSQSSRPGLEEEKHSTIPTVVHRQISMIDESHRKAVVAIEFMPATLEIERRGRGASEKNPHDAPIKYFLTVAGDGQVMIWDFQAMLDAINDNDFLWRPVVRVQLQRQDSGTEMGLCHILHCHDRFDEKGTKLLTNFYASTEEGELILGDWAARGEEDRKADVVKKMYSSCKTFRPMLSLERSPFFPDILLGVTDWAFYLFKDGLSEHLFMSSYTSTYYTRGVWSPTRPSVIFLGLVSGGIDIWDFSDQSHKASLSDTGASVAITSMMFCYHGEIREGQKLAVGDAQGHLHIQNIPKNLIKPGGREKENMRKFLDREEKRFSPRFAQFW</sequence>
<dbReference type="OrthoDB" id="366230at2759"/>
<evidence type="ECO:0000256" key="4">
    <source>
        <dbReference type="ARBA" id="ARBA00022490"/>
    </source>
</evidence>
<dbReference type="EMBL" id="CAMXCT030000772">
    <property type="protein sequence ID" value="CAL4770381.1"/>
    <property type="molecule type" value="Genomic_DNA"/>
</dbReference>
<evidence type="ECO:0000313" key="13">
    <source>
        <dbReference type="EMBL" id="CAI3983069.1"/>
    </source>
</evidence>
<evidence type="ECO:0000313" key="15">
    <source>
        <dbReference type="Proteomes" id="UP001152797"/>
    </source>
</evidence>
<dbReference type="SUPFAM" id="SSF47923">
    <property type="entry name" value="Ypt/Rab-GAP domain of gyp1p"/>
    <property type="match status" value="2"/>
</dbReference>
<dbReference type="InterPro" id="IPR036322">
    <property type="entry name" value="WD40_repeat_dom_sf"/>
</dbReference>
<dbReference type="SUPFAM" id="SSF51445">
    <property type="entry name" value="(Trans)glycosidases"/>
    <property type="match status" value="1"/>
</dbReference>
<accession>A0A9P1C0Y0</accession>
<reference evidence="14" key="2">
    <citation type="submission" date="2024-04" db="EMBL/GenBank/DDBJ databases">
        <authorList>
            <person name="Chen Y."/>
            <person name="Shah S."/>
            <person name="Dougan E. K."/>
            <person name="Thang M."/>
            <person name="Chan C."/>
        </authorList>
    </citation>
    <scope>NUCLEOTIDE SEQUENCE [LARGE SCALE GENOMIC DNA]</scope>
</reference>
<evidence type="ECO:0000256" key="5">
    <source>
        <dbReference type="ARBA" id="ARBA00022574"/>
    </source>
</evidence>
<dbReference type="Gene3D" id="2.60.40.1180">
    <property type="entry name" value="Golgi alpha-mannosidase II"/>
    <property type="match status" value="1"/>
</dbReference>
<keyword evidence="5" id="KW-0853">WD repeat</keyword>
<reference evidence="13" key="1">
    <citation type="submission" date="2022-10" db="EMBL/GenBank/DDBJ databases">
        <authorList>
            <person name="Chen Y."/>
            <person name="Dougan E. K."/>
            <person name="Chan C."/>
            <person name="Rhodes N."/>
            <person name="Thang M."/>
        </authorList>
    </citation>
    <scope>NUCLEOTIDE SEQUENCE</scope>
</reference>
<comment type="caution">
    <text evidence="13">The sequence shown here is derived from an EMBL/GenBank/DDBJ whole genome shotgun (WGS) entry which is preliminary data.</text>
</comment>
<dbReference type="PANTHER" id="PTHR12442:SF5">
    <property type="entry name" value="DYNEIN AXONEMAL INTERMEDIATE CHAIN 3"/>
    <property type="match status" value="1"/>
</dbReference>
<keyword evidence="4" id="KW-0963">Cytoplasm</keyword>
<dbReference type="InterPro" id="IPR050687">
    <property type="entry name" value="Dynein_IC"/>
</dbReference>
<dbReference type="PROSITE" id="PS50086">
    <property type="entry name" value="TBC_RABGAP"/>
    <property type="match status" value="1"/>
</dbReference>
<evidence type="ECO:0000256" key="3">
    <source>
        <dbReference type="ARBA" id="ARBA00014199"/>
    </source>
</evidence>
<dbReference type="SMART" id="SM00320">
    <property type="entry name" value="WD40"/>
    <property type="match status" value="2"/>
</dbReference>
<feature type="compositionally biased region" description="Basic and acidic residues" evidence="11">
    <location>
        <begin position="888"/>
        <end position="900"/>
    </location>
</feature>
<dbReference type="GO" id="GO:0045503">
    <property type="term" value="F:dynein light chain binding"/>
    <property type="evidence" value="ECO:0007669"/>
    <property type="project" value="TreeGrafter"/>
</dbReference>
<keyword evidence="9" id="KW-0326">Glycosidase</keyword>
<dbReference type="InterPro" id="IPR000195">
    <property type="entry name" value="Rab-GAP-TBC_dom"/>
</dbReference>
<dbReference type="InterPro" id="IPR035969">
    <property type="entry name" value="Rab-GAP_TBC_sf"/>
</dbReference>
<organism evidence="13">
    <name type="scientific">Cladocopium goreaui</name>
    <dbReference type="NCBI Taxonomy" id="2562237"/>
    <lineage>
        <taxon>Eukaryota</taxon>
        <taxon>Sar</taxon>
        <taxon>Alveolata</taxon>
        <taxon>Dinophyceae</taxon>
        <taxon>Suessiales</taxon>
        <taxon>Symbiodiniaceae</taxon>
        <taxon>Cladocopium</taxon>
    </lineage>
</organism>
<dbReference type="InterPro" id="IPR017853">
    <property type="entry name" value="GH"/>
</dbReference>
<dbReference type="Pfam" id="PF02065">
    <property type="entry name" value="Melibiase"/>
    <property type="match status" value="1"/>
</dbReference>
<dbReference type="Gene3D" id="3.20.20.70">
    <property type="entry name" value="Aldolase class I"/>
    <property type="match status" value="1"/>
</dbReference>
<dbReference type="InterPro" id="IPR015943">
    <property type="entry name" value="WD40/YVTN_repeat-like_dom_sf"/>
</dbReference>
<evidence type="ECO:0000256" key="9">
    <source>
        <dbReference type="ARBA" id="ARBA00023295"/>
    </source>
</evidence>
<dbReference type="PANTHER" id="PTHR12442">
    <property type="entry name" value="DYNEIN INTERMEDIATE CHAIN"/>
    <property type="match status" value="1"/>
</dbReference>
<evidence type="ECO:0000256" key="11">
    <source>
        <dbReference type="SAM" id="MobiDB-lite"/>
    </source>
</evidence>
<evidence type="ECO:0000313" key="14">
    <source>
        <dbReference type="EMBL" id="CAL1136444.1"/>
    </source>
</evidence>
<dbReference type="GO" id="GO:0045504">
    <property type="term" value="F:dynein heavy chain binding"/>
    <property type="evidence" value="ECO:0007669"/>
    <property type="project" value="TreeGrafter"/>
</dbReference>
<dbReference type="Gene3D" id="2.130.10.10">
    <property type="entry name" value="YVTN repeat-like/Quinoprotein amine dehydrogenase"/>
    <property type="match status" value="1"/>
</dbReference>
<dbReference type="GO" id="GO:0036156">
    <property type="term" value="C:inner dynein arm"/>
    <property type="evidence" value="ECO:0007669"/>
    <property type="project" value="TreeGrafter"/>
</dbReference>
<evidence type="ECO:0000256" key="8">
    <source>
        <dbReference type="ARBA" id="ARBA00022801"/>
    </source>
</evidence>
<comment type="subcellular location">
    <subcellularLocation>
        <location evidence="1">Cytoplasm</location>
        <location evidence="1">Cytoskeleton</location>
        <location evidence="1">Cilium basal body</location>
    </subcellularLocation>
    <subcellularLocation>
        <location evidence="2">Cytoplasm</location>
        <location evidence="2">Cytoskeleton</location>
        <location evidence="2">Microtubule organizing center</location>
        <location evidence="2">Centrosome</location>
        <location evidence="2">Centriolar satellite</location>
    </subcellularLocation>
</comment>
<keyword evidence="6" id="KW-0677">Repeat</keyword>
<dbReference type="EMBL" id="CAMXCT020000772">
    <property type="protein sequence ID" value="CAL1136444.1"/>
    <property type="molecule type" value="Genomic_DNA"/>
</dbReference>
<gene>
    <name evidence="13" type="ORF">C1SCF055_LOCUS10715</name>
</gene>
<dbReference type="GO" id="GO:0036159">
    <property type="term" value="P:inner dynein arm assembly"/>
    <property type="evidence" value="ECO:0007669"/>
    <property type="project" value="TreeGrafter"/>
</dbReference>
<feature type="region of interest" description="Disordered" evidence="11">
    <location>
        <begin position="868"/>
        <end position="900"/>
    </location>
</feature>
<dbReference type="Pfam" id="PF00566">
    <property type="entry name" value="RabGAP-TBC"/>
    <property type="match status" value="1"/>
</dbReference>
<feature type="region of interest" description="Disordered" evidence="11">
    <location>
        <begin position="297"/>
        <end position="320"/>
    </location>
</feature>
<evidence type="ECO:0000256" key="2">
    <source>
        <dbReference type="ARBA" id="ARBA00004607"/>
    </source>
</evidence>
<comment type="function">
    <text evidence="10">Molecular adapter which is involved in cilium biogenesis. Part of a functional complex including OFD1 a centriolar protein involved in cilium assembly. Could regulate the cAMP-dependent phosphorylation of OFD1, and its subsequent ubiquitination by PJA2 which ultimately leads to its proteasomal degradation.</text>
</comment>
<dbReference type="Proteomes" id="UP001152797">
    <property type="component" value="Unassembled WGS sequence"/>
</dbReference>